<accession>A0A081B7S2</accession>
<evidence type="ECO:0000313" key="8">
    <source>
        <dbReference type="EMBL" id="GAK44090.1"/>
    </source>
</evidence>
<dbReference type="GO" id="GO:0005737">
    <property type="term" value="C:cytoplasm"/>
    <property type="evidence" value="ECO:0007669"/>
    <property type="project" value="UniProtKB-SubCell"/>
</dbReference>
<keyword evidence="9" id="KW-1185">Reference proteome</keyword>
<dbReference type="EMBL" id="BBIO01000002">
    <property type="protein sequence ID" value="GAK44090.1"/>
    <property type="molecule type" value="Genomic_DNA"/>
</dbReference>
<organism evidence="8 9">
    <name type="scientific">Tepidicaulis marinus</name>
    <dbReference type="NCBI Taxonomy" id="1333998"/>
    <lineage>
        <taxon>Bacteria</taxon>
        <taxon>Pseudomonadati</taxon>
        <taxon>Pseudomonadota</taxon>
        <taxon>Alphaproteobacteria</taxon>
        <taxon>Hyphomicrobiales</taxon>
        <taxon>Parvibaculaceae</taxon>
        <taxon>Tepidicaulis</taxon>
    </lineage>
</organism>
<dbReference type="NCBIfam" id="TIGR01851">
    <property type="entry name" value="argC_other"/>
    <property type="match status" value="1"/>
</dbReference>
<reference evidence="8 9" key="1">
    <citation type="submission" date="2014-07" db="EMBL/GenBank/DDBJ databases">
        <title>Tepidicaulis marinum gen. nov., sp. nov., a novel marine bacterium denitrifying nitrate to nitrous oxide strictly under microaerobic conditions.</title>
        <authorList>
            <person name="Takeuchi M."/>
            <person name="Yamagishi T."/>
            <person name="Kamagata Y."/>
            <person name="Oshima K."/>
            <person name="Hattori M."/>
            <person name="Katayama T."/>
            <person name="Hanada S."/>
            <person name="Tamaki H."/>
            <person name="Marumo K."/>
            <person name="Maeda H."/>
            <person name="Nedachi M."/>
            <person name="Iwasaki W."/>
            <person name="Suwa Y."/>
            <person name="Sakata S."/>
        </authorList>
    </citation>
    <scope>NUCLEOTIDE SEQUENCE [LARGE SCALE GENOMIC DNA]</scope>
    <source>
        <strain evidence="8 9">MA2</strain>
    </source>
</reference>
<evidence type="ECO:0000256" key="6">
    <source>
        <dbReference type="HAMAP-Rule" id="MF_01110"/>
    </source>
</evidence>
<sequence length="315" mass="34203">MIKVYIDGEAGTTGLQIRERLAARADIDLLQIDPERRKDREARAQKLNEADFAILCLPDEASREAVSLIENPDVGVIDASTAYRVDPDWVYGFPEMAPEQRQLISGAKRVSNPGCYPTGMIALTRPLVEAGLLPKDWPVTINAVSGYSGGGKGTIAEFEDEAGENYSCQPFRLYGLTIAHKHVPEMQTYTGLSHPPLFSPAVGRYYKGMLVEMPLQLWALPGKPSVANIHETLSAAYEGAHFVEVVSLEESASLANLDPEDLNGTNRMKLFVFANEKTGQARLVAQLDNLGKGASGQAVQCLNIMAGVDEALGLE</sequence>
<feature type="domain" description="Semialdehyde dehydrogenase NAD-binding" evidence="7">
    <location>
        <begin position="3"/>
        <end position="104"/>
    </location>
</feature>
<evidence type="ECO:0000256" key="3">
    <source>
        <dbReference type="ARBA" id="ARBA00022605"/>
    </source>
</evidence>
<comment type="function">
    <text evidence="6">Catalyzes the NADPH-dependent reduction of N-acetyl-5-glutamyl phosphate to yield N-acetyl-L-glutamate 5-semialdehyde.</text>
</comment>
<dbReference type="CDD" id="cd23935">
    <property type="entry name" value="AGPR_2_C"/>
    <property type="match status" value="1"/>
</dbReference>
<dbReference type="Pfam" id="PF01118">
    <property type="entry name" value="Semialdhyde_dh"/>
    <property type="match status" value="1"/>
</dbReference>
<evidence type="ECO:0000256" key="5">
    <source>
        <dbReference type="ARBA" id="ARBA00023002"/>
    </source>
</evidence>
<dbReference type="Proteomes" id="UP000028702">
    <property type="component" value="Unassembled WGS sequence"/>
</dbReference>
<comment type="caution">
    <text evidence="8">The sequence shown here is derived from an EMBL/GenBank/DDBJ whole genome shotgun (WGS) entry which is preliminary data.</text>
</comment>
<dbReference type="CDD" id="cd17896">
    <property type="entry name" value="AGPR_2_N"/>
    <property type="match status" value="1"/>
</dbReference>
<dbReference type="InterPro" id="IPR058924">
    <property type="entry name" value="AGPR_dimerisation_dom"/>
</dbReference>
<evidence type="ECO:0000256" key="1">
    <source>
        <dbReference type="ARBA" id="ARBA00022490"/>
    </source>
</evidence>
<evidence type="ECO:0000256" key="2">
    <source>
        <dbReference type="ARBA" id="ARBA00022571"/>
    </source>
</evidence>
<gene>
    <name evidence="6" type="primary">argC</name>
    <name evidence="8" type="ORF">M2A_0589</name>
</gene>
<dbReference type="AlphaFoldDB" id="A0A081B7S2"/>
<dbReference type="Pfam" id="PF22698">
    <property type="entry name" value="Semialdhyde_dhC_1"/>
    <property type="match status" value="1"/>
</dbReference>
<dbReference type="InterPro" id="IPR000534">
    <property type="entry name" value="Semialdehyde_DH_NAD-bd"/>
</dbReference>
<proteinExistence type="inferred from homology"/>
<comment type="similarity">
    <text evidence="6">Belongs to the NAGSA dehydrogenase family. Type 2 subfamily.</text>
</comment>
<dbReference type="SMART" id="SM00859">
    <property type="entry name" value="Semialdhyde_dh"/>
    <property type="match status" value="1"/>
</dbReference>
<dbReference type="Gene3D" id="3.30.360.10">
    <property type="entry name" value="Dihydrodipicolinate Reductase, domain 2"/>
    <property type="match status" value="1"/>
</dbReference>
<dbReference type="GO" id="GO:0006526">
    <property type="term" value="P:L-arginine biosynthetic process"/>
    <property type="evidence" value="ECO:0007669"/>
    <property type="project" value="UniProtKB-UniRule"/>
</dbReference>
<dbReference type="eggNOG" id="COG0002">
    <property type="taxonomic scope" value="Bacteria"/>
</dbReference>
<dbReference type="PANTHER" id="PTHR32338">
    <property type="entry name" value="N-ACETYL-GAMMA-GLUTAMYL-PHOSPHATE REDUCTASE, CHLOROPLASTIC-RELATED-RELATED"/>
    <property type="match status" value="1"/>
</dbReference>
<dbReference type="HAMAP" id="MF_01110">
    <property type="entry name" value="ArgC_type2"/>
    <property type="match status" value="1"/>
</dbReference>
<keyword evidence="2 6" id="KW-0055">Arginine biosynthesis</keyword>
<evidence type="ECO:0000313" key="9">
    <source>
        <dbReference type="Proteomes" id="UP000028702"/>
    </source>
</evidence>
<comment type="pathway">
    <text evidence="6">Amino-acid biosynthesis; L-arginine biosynthesis; N(2)-acetyl-L-ornithine from L-glutamate: step 3/4.</text>
</comment>
<dbReference type="GO" id="GO:0003942">
    <property type="term" value="F:N-acetyl-gamma-glutamyl-phosphate reductase activity"/>
    <property type="evidence" value="ECO:0007669"/>
    <property type="project" value="UniProtKB-UniRule"/>
</dbReference>
<keyword evidence="5 6" id="KW-0560">Oxidoreductase</keyword>
<comment type="subcellular location">
    <subcellularLocation>
        <location evidence="6">Cytoplasm</location>
    </subcellularLocation>
</comment>
<protein>
    <recommendedName>
        <fullName evidence="6">N-acetyl-gamma-glutamyl-phosphate reductase</fullName>
        <shortName evidence="6">AGPR</shortName>
        <ecNumber evidence="6">1.2.1.38</ecNumber>
    </recommendedName>
    <alternativeName>
        <fullName evidence="6">N-acetyl-glutamate semialdehyde dehydrogenase</fullName>
        <shortName evidence="6">NAGSA dehydrogenase</shortName>
    </alternativeName>
</protein>
<evidence type="ECO:0000259" key="7">
    <source>
        <dbReference type="SMART" id="SM00859"/>
    </source>
</evidence>
<keyword evidence="4 6" id="KW-0521">NADP</keyword>
<keyword evidence="3 6" id="KW-0028">Amino-acid biosynthesis</keyword>
<dbReference type="GO" id="GO:0051287">
    <property type="term" value="F:NAD binding"/>
    <property type="evidence" value="ECO:0007669"/>
    <property type="project" value="InterPro"/>
</dbReference>
<keyword evidence="1 6" id="KW-0963">Cytoplasm</keyword>
<dbReference type="SUPFAM" id="SSF51735">
    <property type="entry name" value="NAD(P)-binding Rossmann-fold domains"/>
    <property type="match status" value="1"/>
</dbReference>
<dbReference type="Gene3D" id="3.40.50.720">
    <property type="entry name" value="NAD(P)-binding Rossmann-like Domain"/>
    <property type="match status" value="1"/>
</dbReference>
<dbReference type="EC" id="1.2.1.38" evidence="6"/>
<dbReference type="UniPathway" id="UPA00068">
    <property type="reaction ID" value="UER00108"/>
</dbReference>
<dbReference type="InterPro" id="IPR036291">
    <property type="entry name" value="NAD(P)-bd_dom_sf"/>
</dbReference>
<name>A0A081B7S2_9HYPH</name>
<dbReference type="RefSeq" id="WP_045442752.1">
    <property type="nucleotide sequence ID" value="NZ_BBIO01000002.1"/>
</dbReference>
<dbReference type="SUPFAM" id="SSF55347">
    <property type="entry name" value="Glyceraldehyde-3-phosphate dehydrogenase-like, C-terminal domain"/>
    <property type="match status" value="1"/>
</dbReference>
<dbReference type="InterPro" id="IPR010136">
    <property type="entry name" value="AGPR_type-2"/>
</dbReference>
<dbReference type="PANTHER" id="PTHR32338:SF10">
    <property type="entry name" value="N-ACETYL-GAMMA-GLUTAMYL-PHOSPHATE REDUCTASE, CHLOROPLASTIC-RELATED"/>
    <property type="match status" value="1"/>
</dbReference>
<feature type="active site" evidence="6">
    <location>
        <position position="115"/>
    </location>
</feature>
<dbReference type="STRING" id="1333998.M2A_0589"/>
<evidence type="ECO:0000256" key="4">
    <source>
        <dbReference type="ARBA" id="ARBA00022857"/>
    </source>
</evidence>
<dbReference type="InterPro" id="IPR050085">
    <property type="entry name" value="AGPR"/>
</dbReference>
<comment type="catalytic activity">
    <reaction evidence="6">
        <text>N-acetyl-L-glutamate 5-semialdehyde + phosphate + NADP(+) = N-acetyl-L-glutamyl 5-phosphate + NADPH + H(+)</text>
        <dbReference type="Rhea" id="RHEA:21588"/>
        <dbReference type="ChEBI" id="CHEBI:15378"/>
        <dbReference type="ChEBI" id="CHEBI:29123"/>
        <dbReference type="ChEBI" id="CHEBI:43474"/>
        <dbReference type="ChEBI" id="CHEBI:57783"/>
        <dbReference type="ChEBI" id="CHEBI:57936"/>
        <dbReference type="ChEBI" id="CHEBI:58349"/>
        <dbReference type="EC" id="1.2.1.38"/>
    </reaction>
</comment>